<evidence type="ECO:0000313" key="3">
    <source>
        <dbReference type="Proteomes" id="UP001194580"/>
    </source>
</evidence>
<organism evidence="2 3">
    <name type="scientific">Linnemannia exigua</name>
    <dbReference type="NCBI Taxonomy" id="604196"/>
    <lineage>
        <taxon>Eukaryota</taxon>
        <taxon>Fungi</taxon>
        <taxon>Fungi incertae sedis</taxon>
        <taxon>Mucoromycota</taxon>
        <taxon>Mortierellomycotina</taxon>
        <taxon>Mortierellomycetes</taxon>
        <taxon>Mortierellales</taxon>
        <taxon>Mortierellaceae</taxon>
        <taxon>Linnemannia</taxon>
    </lineage>
</organism>
<proteinExistence type="predicted"/>
<evidence type="ECO:0000256" key="1">
    <source>
        <dbReference type="SAM" id="MobiDB-lite"/>
    </source>
</evidence>
<dbReference type="PANTHER" id="PTHR23108:SF0">
    <property type="entry name" value="METHYLTRANSFERASE-LIKE PROTEIN 22"/>
    <property type="match status" value="1"/>
</dbReference>
<evidence type="ECO:0000313" key="2">
    <source>
        <dbReference type="EMBL" id="KAG0276222.1"/>
    </source>
</evidence>
<gene>
    <name evidence="2" type="ORF">BGZ95_007819</name>
</gene>
<dbReference type="AlphaFoldDB" id="A0AAD4DEU8"/>
<feature type="compositionally biased region" description="Acidic residues" evidence="1">
    <location>
        <begin position="97"/>
        <end position="114"/>
    </location>
</feature>
<sequence length="290" mass="33291">MDHTPPYNNSSSEDTEDHTEEHRDKRQRTARHTAANEEADHLDIADQAQSDHCNHHDTVLSEVHIHPHNGLVDRRTIVSTFLLSRTGHALHSQQDSNDNDNTEEEEEEEEDDWDNAVEIKHAMGTDLRGVENCKANIDLNCASIETVKTRRLNWLMDNPLDLADDHHPDPFAWSFQERQDWRDNGAFILAADVVYDDSLTDALVDCLEKLITNPLPVCHPRHYIGRVAYMTMEKRYNFSLDELAVVAQAYEYFKTRIGKSEVLEAEEIDASSLSRHCDYDRTKDLVTNAS</sequence>
<accession>A0AAD4DEU8</accession>
<dbReference type="InterPro" id="IPR038899">
    <property type="entry name" value="METTL22"/>
</dbReference>
<comment type="caution">
    <text evidence="2">The sequence shown here is derived from an EMBL/GenBank/DDBJ whole genome shotgun (WGS) entry which is preliminary data.</text>
</comment>
<dbReference type="GO" id="GO:0008276">
    <property type="term" value="F:protein methyltransferase activity"/>
    <property type="evidence" value="ECO:0007669"/>
    <property type="project" value="InterPro"/>
</dbReference>
<dbReference type="Proteomes" id="UP001194580">
    <property type="component" value="Unassembled WGS sequence"/>
</dbReference>
<feature type="region of interest" description="Disordered" evidence="1">
    <location>
        <begin position="89"/>
        <end position="114"/>
    </location>
</feature>
<dbReference type="PANTHER" id="PTHR23108">
    <property type="entry name" value="METHYLTRANSFERASE-RELATED"/>
    <property type="match status" value="1"/>
</dbReference>
<dbReference type="Gene3D" id="3.40.50.150">
    <property type="entry name" value="Vaccinia Virus protein VP39"/>
    <property type="match status" value="1"/>
</dbReference>
<name>A0AAD4DEU8_9FUNG</name>
<reference evidence="2" key="1">
    <citation type="journal article" date="2020" name="Fungal Divers.">
        <title>Resolving the Mortierellaceae phylogeny through synthesis of multi-gene phylogenetics and phylogenomics.</title>
        <authorList>
            <person name="Vandepol N."/>
            <person name="Liber J."/>
            <person name="Desiro A."/>
            <person name="Na H."/>
            <person name="Kennedy M."/>
            <person name="Barry K."/>
            <person name="Grigoriev I.V."/>
            <person name="Miller A.N."/>
            <person name="O'Donnell K."/>
            <person name="Stajich J.E."/>
            <person name="Bonito G."/>
        </authorList>
    </citation>
    <scope>NUCLEOTIDE SEQUENCE</scope>
    <source>
        <strain evidence="2">NRRL 28262</strain>
    </source>
</reference>
<dbReference type="InterPro" id="IPR029063">
    <property type="entry name" value="SAM-dependent_MTases_sf"/>
</dbReference>
<dbReference type="GO" id="GO:0005634">
    <property type="term" value="C:nucleus"/>
    <property type="evidence" value="ECO:0007669"/>
    <property type="project" value="TreeGrafter"/>
</dbReference>
<protein>
    <submittedName>
        <fullName evidence="2">Uncharacterized protein</fullName>
    </submittedName>
</protein>
<feature type="region of interest" description="Disordered" evidence="1">
    <location>
        <begin position="1"/>
        <end position="35"/>
    </location>
</feature>
<keyword evidence="3" id="KW-1185">Reference proteome</keyword>
<dbReference type="EMBL" id="JAAAIL010000391">
    <property type="protein sequence ID" value="KAG0276222.1"/>
    <property type="molecule type" value="Genomic_DNA"/>
</dbReference>